<dbReference type="AlphaFoldDB" id="A0AA86N577"/>
<organism evidence="2">
    <name type="scientific">Hexamita inflata</name>
    <dbReference type="NCBI Taxonomy" id="28002"/>
    <lineage>
        <taxon>Eukaryota</taxon>
        <taxon>Metamonada</taxon>
        <taxon>Diplomonadida</taxon>
        <taxon>Hexamitidae</taxon>
        <taxon>Hexamitinae</taxon>
        <taxon>Hexamita</taxon>
    </lineage>
</organism>
<feature type="coiled-coil region" evidence="1">
    <location>
        <begin position="472"/>
        <end position="511"/>
    </location>
</feature>
<proteinExistence type="predicted"/>
<evidence type="ECO:0000313" key="2">
    <source>
        <dbReference type="EMBL" id="CAI9912976.1"/>
    </source>
</evidence>
<evidence type="ECO:0000313" key="3">
    <source>
        <dbReference type="EMBL" id="CAL6082896.1"/>
    </source>
</evidence>
<dbReference type="EMBL" id="CATOUU010000011">
    <property type="protein sequence ID" value="CAI9912976.1"/>
    <property type="molecule type" value="Genomic_DNA"/>
</dbReference>
<sequence length="830" mass="93590">MMLLFRHDNAKMSISKCVRYQKYHKCTNAEVSCKSQGYTIKQQCIDYHYNFRKHMQILEFIENNLNYIQIDTQLNSQNFAFPATIAHYAAIVVTLIFGDLRTNLQCAREIMKTQYFLGAPNPLETSRKQLECKTSALSKNVPAKKIKTHQFNSCELGLKMNYSINLYTQILFRNSGRMLSSILLLSQVKQQLQQLCANNLVQNGKQFTFCQKAVQINQQKVDSAVHVSEKSGNIFLYTKLAKDSNMSFYVSHVNSFAVFGFNLVDQTVINCTVNISIDYQVVQAALICLQCDLITEESVFVFIASGQYLSGVMLMSQNYIILNSTQIQARLNSSSASGIVNKVPTAMTNFTVQDCMLTAYFWLTSSTSGYISSVAQVPLSIIISNFSVCANASDFGSSNSIKKSKPETQNCESICVNSFYTYGLCLQSLSLGILHSFTLQCVNDFQFNGQQCVCKNGFMLNVTKCVNVVNILNILNAELKKITDNLNRSLKNGITDKNEKVDLNMKELEDRIIKNSSQSEAKIILTFEEIDKNLARNTSQLEKIIVDNNKNIQNLINNSEIDTQTLMKNEFDEIEREILSNYTKMDINLKDNTNILDGRIYSSYTSVDNTLDSNTLELENRIKSNFTQVDLALNSNISALDTRINFKYTDLLKRISDNKLAGDQLLLQTKYYLQDNITAAKLKIASIYLNKTDYMQYQKDLCDTNEVCSTSTQYQKRTFTQGSQAYKGYVGCIPLVTYASYNCSMSTSCSGSCPNCKYIPIGWVNITEVEFNLCTGKKSAQNFINYTPNGYNACFGQVANGTSTSVNLCQSTTVNKYKRFHADTGKCDCL</sequence>
<protein>
    <submittedName>
        <fullName evidence="2">Uncharacterized protein</fullName>
    </submittedName>
</protein>
<keyword evidence="1" id="KW-0175">Coiled coil</keyword>
<name>A0AA86N577_9EUKA</name>
<gene>
    <name evidence="3" type="ORF">HINF_LOCUS61464</name>
    <name evidence="2" type="ORF">HINF_LOCUS621</name>
</gene>
<reference evidence="3 4" key="2">
    <citation type="submission" date="2024-07" db="EMBL/GenBank/DDBJ databases">
        <authorList>
            <person name="Akdeniz Z."/>
        </authorList>
    </citation>
    <scope>NUCLEOTIDE SEQUENCE [LARGE SCALE GENOMIC DNA]</scope>
</reference>
<accession>A0AA86N577</accession>
<dbReference type="EMBL" id="CAXDID020000368">
    <property type="protein sequence ID" value="CAL6082896.1"/>
    <property type="molecule type" value="Genomic_DNA"/>
</dbReference>
<evidence type="ECO:0000313" key="4">
    <source>
        <dbReference type="Proteomes" id="UP001642409"/>
    </source>
</evidence>
<comment type="caution">
    <text evidence="2">The sequence shown here is derived from an EMBL/GenBank/DDBJ whole genome shotgun (WGS) entry which is preliminary data.</text>
</comment>
<evidence type="ECO:0000256" key="1">
    <source>
        <dbReference type="SAM" id="Coils"/>
    </source>
</evidence>
<reference evidence="2" key="1">
    <citation type="submission" date="2023-06" db="EMBL/GenBank/DDBJ databases">
        <authorList>
            <person name="Kurt Z."/>
        </authorList>
    </citation>
    <scope>NUCLEOTIDE SEQUENCE</scope>
</reference>
<dbReference type="Proteomes" id="UP001642409">
    <property type="component" value="Unassembled WGS sequence"/>
</dbReference>
<keyword evidence="4" id="KW-1185">Reference proteome</keyword>